<dbReference type="AlphaFoldDB" id="A0A1F6AP25"/>
<comment type="caution">
    <text evidence="2">The sequence shown here is derived from an EMBL/GenBank/DDBJ whole genome shotgun (WGS) entry which is preliminary data.</text>
</comment>
<accession>A0A1F6AP25</accession>
<dbReference type="InterPro" id="IPR036397">
    <property type="entry name" value="RNaseH_sf"/>
</dbReference>
<dbReference type="PANTHER" id="PTHR46387">
    <property type="entry name" value="POLYNUCLEOTIDYL TRANSFERASE, RIBONUCLEASE H-LIKE SUPERFAMILY PROTEIN"/>
    <property type="match status" value="1"/>
</dbReference>
<dbReference type="PANTHER" id="PTHR46387:SF2">
    <property type="entry name" value="RIBONUCLEASE HI"/>
    <property type="match status" value="1"/>
</dbReference>
<dbReference type="SUPFAM" id="SSF53098">
    <property type="entry name" value="Ribonuclease H-like"/>
    <property type="match status" value="1"/>
</dbReference>
<reference evidence="2 3" key="1">
    <citation type="journal article" date="2016" name="Nat. Commun.">
        <title>Thousands of microbial genomes shed light on interconnected biogeochemical processes in an aquifer system.</title>
        <authorList>
            <person name="Anantharaman K."/>
            <person name="Brown C.T."/>
            <person name="Hug L.A."/>
            <person name="Sharon I."/>
            <person name="Castelle C.J."/>
            <person name="Probst A.J."/>
            <person name="Thomas B.C."/>
            <person name="Singh A."/>
            <person name="Wilkins M.J."/>
            <person name="Karaoz U."/>
            <person name="Brodie E.L."/>
            <person name="Williams K.H."/>
            <person name="Hubbard S.S."/>
            <person name="Banfield J.F."/>
        </authorList>
    </citation>
    <scope>NUCLEOTIDE SEQUENCE [LARGE SCALE GENOMIC DNA]</scope>
</reference>
<dbReference type="GO" id="GO:0004523">
    <property type="term" value="F:RNA-DNA hybrid ribonuclease activity"/>
    <property type="evidence" value="ECO:0007669"/>
    <property type="project" value="InterPro"/>
</dbReference>
<organism evidence="2 3">
    <name type="scientific">Candidatus Gottesmanbacteria bacterium RIFCSPLOWO2_01_FULL_39_12b</name>
    <dbReference type="NCBI Taxonomy" id="1798388"/>
    <lineage>
        <taxon>Bacteria</taxon>
        <taxon>Candidatus Gottesmaniibacteriota</taxon>
    </lineage>
</organism>
<dbReference type="Pfam" id="PF13456">
    <property type="entry name" value="RVT_3"/>
    <property type="match status" value="1"/>
</dbReference>
<dbReference type="InterPro" id="IPR012337">
    <property type="entry name" value="RNaseH-like_sf"/>
</dbReference>
<sequence>MHKLIIFTDGGARNNPGPAGIGVVIKTEEGKILNKISRKIGQTTNNVAEYTAVIEALEWLKKSSQLSSASWRISCHFYSDSTLVVNQLNGKFKVKDSKLRELLLKVRILEQEIKVNIYYNVIPRSQNSQADLLVNQALDS</sequence>
<dbReference type="InterPro" id="IPR002156">
    <property type="entry name" value="RNaseH_domain"/>
</dbReference>
<dbReference type="GO" id="GO:0003676">
    <property type="term" value="F:nucleic acid binding"/>
    <property type="evidence" value="ECO:0007669"/>
    <property type="project" value="InterPro"/>
</dbReference>
<feature type="domain" description="RNase H type-1" evidence="1">
    <location>
        <begin position="1"/>
        <end position="139"/>
    </location>
</feature>
<name>A0A1F6AP25_9BACT</name>
<dbReference type="Proteomes" id="UP000176609">
    <property type="component" value="Unassembled WGS sequence"/>
</dbReference>
<dbReference type="PROSITE" id="PS50879">
    <property type="entry name" value="RNASE_H_1"/>
    <property type="match status" value="1"/>
</dbReference>
<gene>
    <name evidence="2" type="ORF">A2960_06080</name>
</gene>
<evidence type="ECO:0000259" key="1">
    <source>
        <dbReference type="PROSITE" id="PS50879"/>
    </source>
</evidence>
<dbReference type="EMBL" id="MFJR01000009">
    <property type="protein sequence ID" value="OGG26418.1"/>
    <property type="molecule type" value="Genomic_DNA"/>
</dbReference>
<proteinExistence type="predicted"/>
<dbReference type="CDD" id="cd09279">
    <property type="entry name" value="RNase_HI_like"/>
    <property type="match status" value="1"/>
</dbReference>
<dbReference type="Gene3D" id="3.30.420.10">
    <property type="entry name" value="Ribonuclease H-like superfamily/Ribonuclease H"/>
    <property type="match status" value="1"/>
</dbReference>
<protein>
    <recommendedName>
        <fullName evidence="1">RNase H type-1 domain-containing protein</fullName>
    </recommendedName>
</protein>
<evidence type="ECO:0000313" key="3">
    <source>
        <dbReference type="Proteomes" id="UP000176609"/>
    </source>
</evidence>
<evidence type="ECO:0000313" key="2">
    <source>
        <dbReference type="EMBL" id="OGG26418.1"/>
    </source>
</evidence>